<protein>
    <recommendedName>
        <fullName evidence="3">5'-nucleotidase</fullName>
        <ecNumber evidence="3">3.1.3.5</ecNumber>
    </recommendedName>
</protein>
<keyword evidence="8" id="KW-0546">Nucleotide metabolism</keyword>
<comment type="similarity">
    <text evidence="2">Belongs to the pyrimidine 5'-nucleotidase family.</text>
</comment>
<keyword evidence="5" id="KW-0547">Nucleotide-binding</keyword>
<evidence type="ECO:0000256" key="3">
    <source>
        <dbReference type="ARBA" id="ARBA00012643"/>
    </source>
</evidence>
<dbReference type="SFLD" id="SFLDG01128">
    <property type="entry name" value="C1.4:_5'-Nucleotidase_Like"/>
    <property type="match status" value="1"/>
</dbReference>
<dbReference type="InterPro" id="IPR036412">
    <property type="entry name" value="HAD-like_sf"/>
</dbReference>
<evidence type="ECO:0000256" key="4">
    <source>
        <dbReference type="ARBA" id="ARBA00022723"/>
    </source>
</evidence>
<dbReference type="Gene3D" id="3.40.50.1000">
    <property type="entry name" value="HAD superfamily/HAD-like"/>
    <property type="match status" value="1"/>
</dbReference>
<comment type="catalytic activity">
    <reaction evidence="1">
        <text>a ribonucleoside 5'-phosphate + H2O = a ribonucleoside + phosphate</text>
        <dbReference type="Rhea" id="RHEA:12484"/>
        <dbReference type="ChEBI" id="CHEBI:15377"/>
        <dbReference type="ChEBI" id="CHEBI:18254"/>
        <dbReference type="ChEBI" id="CHEBI:43474"/>
        <dbReference type="ChEBI" id="CHEBI:58043"/>
        <dbReference type="EC" id="3.1.3.5"/>
    </reaction>
</comment>
<comment type="caution">
    <text evidence="9">The sequence shown here is derived from an EMBL/GenBank/DDBJ whole genome shotgun (WGS) entry which is preliminary data.</text>
</comment>
<keyword evidence="4" id="KW-0479">Metal-binding</keyword>
<reference evidence="9 10" key="1">
    <citation type="submission" date="2021-02" db="EMBL/GenBank/DDBJ databases">
        <title>Variation within the Batrachochytrium salamandrivorans European outbreak.</title>
        <authorList>
            <person name="Kelly M."/>
            <person name="Pasmans F."/>
            <person name="Shea T.P."/>
            <person name="Munoz J.F."/>
            <person name="Carranza S."/>
            <person name="Cuomo C.A."/>
            <person name="Martel A."/>
        </authorList>
    </citation>
    <scope>NUCLEOTIDE SEQUENCE [LARGE SCALE GENOMIC DNA]</scope>
    <source>
        <strain evidence="9 10">AMFP18/2</strain>
    </source>
</reference>
<name>A0ABQ8FI73_9FUNG</name>
<evidence type="ECO:0000313" key="9">
    <source>
        <dbReference type="EMBL" id="KAH6598663.1"/>
    </source>
</evidence>
<dbReference type="PANTHER" id="PTHR13045">
    <property type="entry name" value="5'-NUCLEOTIDASE"/>
    <property type="match status" value="1"/>
</dbReference>
<dbReference type="InterPro" id="IPR023214">
    <property type="entry name" value="HAD_sf"/>
</dbReference>
<dbReference type="PANTHER" id="PTHR13045:SF0">
    <property type="entry name" value="7-METHYLGUANOSINE PHOSPHATE-SPECIFIC 5'-NUCLEOTIDASE"/>
    <property type="match status" value="1"/>
</dbReference>
<evidence type="ECO:0000256" key="1">
    <source>
        <dbReference type="ARBA" id="ARBA00000815"/>
    </source>
</evidence>
<evidence type="ECO:0000256" key="5">
    <source>
        <dbReference type="ARBA" id="ARBA00022741"/>
    </source>
</evidence>
<accession>A0ABQ8FI73</accession>
<evidence type="ECO:0000256" key="7">
    <source>
        <dbReference type="ARBA" id="ARBA00022842"/>
    </source>
</evidence>
<keyword evidence="6" id="KW-0378">Hydrolase</keyword>
<dbReference type="Pfam" id="PF05822">
    <property type="entry name" value="UMPH-1"/>
    <property type="match status" value="1"/>
</dbReference>
<keyword evidence="7" id="KW-0460">Magnesium</keyword>
<proteinExistence type="inferred from homology"/>
<evidence type="ECO:0000256" key="6">
    <source>
        <dbReference type="ARBA" id="ARBA00022801"/>
    </source>
</evidence>
<dbReference type="Gene3D" id="1.10.150.340">
    <property type="entry name" value="Pyrimidine 5'-nucleotidase (UMPH-1), N-terminal domain"/>
    <property type="match status" value="1"/>
</dbReference>
<sequence length="296" mass="33555">MLVVPSKIEALMALAADSKNNIFIQDTHKVTEKLSKLDADGVELLHIITDFDMTLTQYWHDGARSMSTHGVLENAPRMTDECRAALNDLYKTYYPIEVSPIIPFEEKVEKMKIWWSSAHKIIANIGLTEQDIQDMVRTSPVTFRPLLREFIEICHSRDLPVLIFSAGLTDVLTEILTSSQLIRDNMDIVSNKMHFENGVVVSFEDPLIHTFNKNEAAVVNTKHYVKIENRPNVILMGDSLGDLRMGDNVQSQVKLTIGFLNHDHDLLIDQYAEAFDIVVLQDSTLSFVIQLLKSLS</sequence>
<gene>
    <name evidence="9" type="ORF">BASA50_003698</name>
</gene>
<dbReference type="SFLD" id="SFLDS00003">
    <property type="entry name" value="Haloacid_Dehalogenase"/>
    <property type="match status" value="1"/>
</dbReference>
<dbReference type="EC" id="3.1.3.5" evidence="3"/>
<dbReference type="Proteomes" id="UP001648503">
    <property type="component" value="Unassembled WGS sequence"/>
</dbReference>
<keyword evidence="10" id="KW-1185">Reference proteome</keyword>
<dbReference type="EMBL" id="JAFCIX010000102">
    <property type="protein sequence ID" value="KAH6598663.1"/>
    <property type="molecule type" value="Genomic_DNA"/>
</dbReference>
<evidence type="ECO:0000313" key="10">
    <source>
        <dbReference type="Proteomes" id="UP001648503"/>
    </source>
</evidence>
<evidence type="ECO:0000256" key="8">
    <source>
        <dbReference type="ARBA" id="ARBA00023080"/>
    </source>
</evidence>
<dbReference type="InterPro" id="IPR006434">
    <property type="entry name" value="Pyrimidine_nucleotidase_eu"/>
</dbReference>
<organism evidence="9 10">
    <name type="scientific">Batrachochytrium salamandrivorans</name>
    <dbReference type="NCBI Taxonomy" id="1357716"/>
    <lineage>
        <taxon>Eukaryota</taxon>
        <taxon>Fungi</taxon>
        <taxon>Fungi incertae sedis</taxon>
        <taxon>Chytridiomycota</taxon>
        <taxon>Chytridiomycota incertae sedis</taxon>
        <taxon>Chytridiomycetes</taxon>
        <taxon>Rhizophydiales</taxon>
        <taxon>Rhizophydiales incertae sedis</taxon>
        <taxon>Batrachochytrium</taxon>
    </lineage>
</organism>
<evidence type="ECO:0000256" key="2">
    <source>
        <dbReference type="ARBA" id="ARBA00008389"/>
    </source>
</evidence>
<dbReference type="SUPFAM" id="SSF56784">
    <property type="entry name" value="HAD-like"/>
    <property type="match status" value="1"/>
</dbReference>